<sequence>MTSVGKLGTVEEIQAVIAKWESQFGRVDVEDESSPMMAGGGAAGDAMDVDTPDVPGDESDALPRVAGVKRRREPSEERDEHTEHATETIPLALPPEPTGVEGPPEDGKDYTAWIQNVPTPSTRGEAARQEASTKPVSYQSAEKVTGNAPYKPLKRRVRAALKQLIAAGEDYWPPFKPDSELWETSDASVRSHVESLKMPTVPLRKGSLPDPLLYRLGRLSESGPGDLPPLDPDMDARLRPFLAAEDSDCLLKNAAGVGKTRWMFELLVRCFGIYLNFAHDATTNPYGSRDTITAQRTLQFGDRNVHASHTYFQPVVEGDSADAVNIRQSNEKIAAHLYELLVLARVLVFNWFLELYKKEHGRVDTSAAYLWTLLQIRPQLGTVSDDVFDDVFRSLLMMERDSCEAQINAAQVSCEAFGCRLSIIALDEVHVPVNQFTTAFPSFTKKANATRPLLKSVLVSVRRALQKWRPRALVAATEFNERIITEAIGSTSFKPTRLGPHAFTSFGDYSQRSMITHVLQHYFGPAFVPGISDLMRSHIDFWLAGRRRFLMTFIQWTLRQGTLSMLTVLRQLVDTATGFQYAGVYEPIPGFAFRNLLPPELQKTEVPVAEITMRQKLQHAVTFFIIKGVFPSWGDDMRELVTHGLGCFVPNPDAGGKEVVTINESLVLTTLLRWLLGAETGEKSLSSFLDQAMAHINASVRGFAFEDVVMFILWQAFSTLGLGTPLDRVFNFRYLPPSWGSEPARLIQVFKDSSPNRKPYPLSAGITTRIGYAAQTADDTLAFFTSSNVRDARIPFLQPDGDCGPDLMFGLLLRQYIELLVSVQCKCWSAKHYAGDVFKAVLKASPEGFYTAKGEPGQQREENRKQFLELLDQFATSDNLPMPVAPGEPKYTMIRVLATFDSNVAWPEFDDSYGDYPIATLSDEFLKTATVEFSALERAYNAARENRVPASL</sequence>
<gene>
    <name evidence="2" type="ORF">AURDEDRAFT_117027</name>
</gene>
<dbReference type="OMA" id="MERDSCE"/>
<keyword evidence="3" id="KW-1185">Reference proteome</keyword>
<feature type="compositionally biased region" description="Acidic residues" evidence="1">
    <location>
        <begin position="47"/>
        <end position="60"/>
    </location>
</feature>
<dbReference type="eggNOG" id="ENOG502SYB6">
    <property type="taxonomic scope" value="Eukaryota"/>
</dbReference>
<organism evidence="2 3">
    <name type="scientific">Auricularia subglabra (strain TFB-10046 / SS5)</name>
    <name type="common">White-rot fungus</name>
    <name type="synonym">Auricularia delicata (strain TFB10046)</name>
    <dbReference type="NCBI Taxonomy" id="717982"/>
    <lineage>
        <taxon>Eukaryota</taxon>
        <taxon>Fungi</taxon>
        <taxon>Dikarya</taxon>
        <taxon>Basidiomycota</taxon>
        <taxon>Agaricomycotina</taxon>
        <taxon>Agaricomycetes</taxon>
        <taxon>Auriculariales</taxon>
        <taxon>Auriculariaceae</taxon>
        <taxon>Auricularia</taxon>
    </lineage>
</organism>
<evidence type="ECO:0000313" key="3">
    <source>
        <dbReference type="Proteomes" id="UP000006514"/>
    </source>
</evidence>
<dbReference type="EMBL" id="JH687855">
    <property type="protein sequence ID" value="EJD36729.1"/>
    <property type="molecule type" value="Genomic_DNA"/>
</dbReference>
<dbReference type="KEGG" id="adl:AURDEDRAFT_117027"/>
<protein>
    <submittedName>
        <fullName evidence="2">Uncharacterized protein</fullName>
    </submittedName>
</protein>
<name>J0CZ60_AURST</name>
<dbReference type="OrthoDB" id="2393824at2759"/>
<dbReference type="AlphaFoldDB" id="J0CZ60"/>
<reference evidence="3" key="1">
    <citation type="journal article" date="2012" name="Science">
        <title>The Paleozoic origin of enzymatic lignin decomposition reconstructed from 31 fungal genomes.</title>
        <authorList>
            <person name="Floudas D."/>
            <person name="Binder M."/>
            <person name="Riley R."/>
            <person name="Barry K."/>
            <person name="Blanchette R.A."/>
            <person name="Henrissat B."/>
            <person name="Martinez A.T."/>
            <person name="Otillar R."/>
            <person name="Spatafora J.W."/>
            <person name="Yadav J.S."/>
            <person name="Aerts A."/>
            <person name="Benoit I."/>
            <person name="Boyd A."/>
            <person name="Carlson A."/>
            <person name="Copeland A."/>
            <person name="Coutinho P.M."/>
            <person name="de Vries R.P."/>
            <person name="Ferreira P."/>
            <person name="Findley K."/>
            <person name="Foster B."/>
            <person name="Gaskell J."/>
            <person name="Glotzer D."/>
            <person name="Gorecki P."/>
            <person name="Heitman J."/>
            <person name="Hesse C."/>
            <person name="Hori C."/>
            <person name="Igarashi K."/>
            <person name="Jurgens J.A."/>
            <person name="Kallen N."/>
            <person name="Kersten P."/>
            <person name="Kohler A."/>
            <person name="Kuees U."/>
            <person name="Kumar T.K.A."/>
            <person name="Kuo A."/>
            <person name="LaButti K."/>
            <person name="Larrondo L.F."/>
            <person name="Lindquist E."/>
            <person name="Ling A."/>
            <person name="Lombard V."/>
            <person name="Lucas S."/>
            <person name="Lundell T."/>
            <person name="Martin R."/>
            <person name="McLaughlin D.J."/>
            <person name="Morgenstern I."/>
            <person name="Morin E."/>
            <person name="Murat C."/>
            <person name="Nagy L.G."/>
            <person name="Nolan M."/>
            <person name="Ohm R.A."/>
            <person name="Patyshakuliyeva A."/>
            <person name="Rokas A."/>
            <person name="Ruiz-Duenas F.J."/>
            <person name="Sabat G."/>
            <person name="Salamov A."/>
            <person name="Samejima M."/>
            <person name="Schmutz J."/>
            <person name="Slot J.C."/>
            <person name="St John F."/>
            <person name="Stenlid J."/>
            <person name="Sun H."/>
            <person name="Sun S."/>
            <person name="Syed K."/>
            <person name="Tsang A."/>
            <person name="Wiebenga A."/>
            <person name="Young D."/>
            <person name="Pisabarro A."/>
            <person name="Eastwood D.C."/>
            <person name="Martin F."/>
            <person name="Cullen D."/>
            <person name="Grigoriev I.V."/>
            <person name="Hibbett D.S."/>
        </authorList>
    </citation>
    <scope>NUCLEOTIDE SEQUENCE [LARGE SCALE GENOMIC DNA]</scope>
    <source>
        <strain evidence="3">TFB10046</strain>
    </source>
</reference>
<evidence type="ECO:0000256" key="1">
    <source>
        <dbReference type="SAM" id="MobiDB-lite"/>
    </source>
</evidence>
<proteinExistence type="predicted"/>
<feature type="region of interest" description="Disordered" evidence="1">
    <location>
        <begin position="29"/>
        <end position="107"/>
    </location>
</feature>
<feature type="compositionally biased region" description="Basic and acidic residues" evidence="1">
    <location>
        <begin position="73"/>
        <end position="86"/>
    </location>
</feature>
<evidence type="ECO:0000313" key="2">
    <source>
        <dbReference type="EMBL" id="EJD36729.1"/>
    </source>
</evidence>
<accession>J0CZ60</accession>
<feature type="region of interest" description="Disordered" evidence="1">
    <location>
        <begin position="120"/>
        <end position="140"/>
    </location>
</feature>
<dbReference type="Proteomes" id="UP000006514">
    <property type="component" value="Unassembled WGS sequence"/>
</dbReference>
<feature type="compositionally biased region" description="Polar residues" evidence="1">
    <location>
        <begin position="130"/>
        <end position="140"/>
    </location>
</feature>
<dbReference type="InParanoid" id="J0CZ60"/>